<feature type="compositionally biased region" description="Basic residues" evidence="1">
    <location>
        <begin position="155"/>
        <end position="170"/>
    </location>
</feature>
<gene>
    <name evidence="2" type="ORF">NLU13_1917</name>
</gene>
<dbReference type="EMBL" id="JAPDFR010000001">
    <property type="protein sequence ID" value="KAK0392422.1"/>
    <property type="molecule type" value="Genomic_DNA"/>
</dbReference>
<dbReference type="AlphaFoldDB" id="A0AA39GRW5"/>
<reference evidence="2" key="1">
    <citation type="submission" date="2022-10" db="EMBL/GenBank/DDBJ databases">
        <title>Determination and structural analysis of whole genome sequence of Sarocladium strictum F4-1.</title>
        <authorList>
            <person name="Hu L."/>
            <person name="Jiang Y."/>
        </authorList>
    </citation>
    <scope>NUCLEOTIDE SEQUENCE</scope>
    <source>
        <strain evidence="2">F4-1</strain>
    </source>
</reference>
<feature type="compositionally biased region" description="Polar residues" evidence="1">
    <location>
        <begin position="301"/>
        <end position="315"/>
    </location>
</feature>
<evidence type="ECO:0000313" key="2">
    <source>
        <dbReference type="EMBL" id="KAK0392422.1"/>
    </source>
</evidence>
<feature type="region of interest" description="Disordered" evidence="1">
    <location>
        <begin position="136"/>
        <end position="289"/>
    </location>
</feature>
<feature type="compositionally biased region" description="Polar residues" evidence="1">
    <location>
        <begin position="136"/>
        <end position="153"/>
    </location>
</feature>
<sequence length="322" mass="34819">MAPASGKANYKTYEAQARLVRAMVAAHPTVKWDYKEIAACYGSDMTKDALNHRFRHLKAEALIIEEGRKQGFDMRDLAFESSLPGTKSAVNINEIAKYFGQSTADGIQFQFRTIKKDAEKLRQVQSQGGDVASALTSELQSGSVTPSAVTPSKATPRRRAPASGSVRKRSLQQEVEAIKHEGSDEDWDDIMTNLGEQTPSKRPKVDSERTPLPQKRHSTASGSLPIRLSATPGRSARGPESLNENSQSTIDLETPLSSAPASNGAPSIFGPVSPKASRSSRGENDDMRSAFKSTAVDAYVGSQNPSTSMYTNASFSFDDGEI</sequence>
<feature type="compositionally biased region" description="Polar residues" evidence="1">
    <location>
        <begin position="242"/>
        <end position="265"/>
    </location>
</feature>
<keyword evidence="3" id="KW-1185">Reference proteome</keyword>
<name>A0AA39GRW5_SARSR</name>
<evidence type="ECO:0000313" key="3">
    <source>
        <dbReference type="Proteomes" id="UP001175261"/>
    </source>
</evidence>
<feature type="compositionally biased region" description="Basic and acidic residues" evidence="1">
    <location>
        <begin position="280"/>
        <end position="289"/>
    </location>
</feature>
<feature type="region of interest" description="Disordered" evidence="1">
    <location>
        <begin position="301"/>
        <end position="322"/>
    </location>
</feature>
<dbReference type="Proteomes" id="UP001175261">
    <property type="component" value="Unassembled WGS sequence"/>
</dbReference>
<protein>
    <submittedName>
        <fullName evidence="2">Uncharacterized protein</fullName>
    </submittedName>
</protein>
<organism evidence="2 3">
    <name type="scientific">Sarocladium strictum</name>
    <name type="common">Black bundle disease fungus</name>
    <name type="synonym">Acremonium strictum</name>
    <dbReference type="NCBI Taxonomy" id="5046"/>
    <lineage>
        <taxon>Eukaryota</taxon>
        <taxon>Fungi</taxon>
        <taxon>Dikarya</taxon>
        <taxon>Ascomycota</taxon>
        <taxon>Pezizomycotina</taxon>
        <taxon>Sordariomycetes</taxon>
        <taxon>Hypocreomycetidae</taxon>
        <taxon>Hypocreales</taxon>
        <taxon>Sarocladiaceae</taxon>
        <taxon>Sarocladium</taxon>
    </lineage>
</organism>
<evidence type="ECO:0000256" key="1">
    <source>
        <dbReference type="SAM" id="MobiDB-lite"/>
    </source>
</evidence>
<comment type="caution">
    <text evidence="2">The sequence shown here is derived from an EMBL/GenBank/DDBJ whole genome shotgun (WGS) entry which is preliminary data.</text>
</comment>
<proteinExistence type="predicted"/>
<accession>A0AA39GRW5</accession>